<dbReference type="EMBL" id="PXOA01000647">
    <property type="protein sequence ID" value="RFU73470.1"/>
    <property type="molecule type" value="Genomic_DNA"/>
</dbReference>
<dbReference type="AlphaFoldDB" id="A0A395NBI6"/>
<evidence type="ECO:0000313" key="2">
    <source>
        <dbReference type="Proteomes" id="UP000266272"/>
    </source>
</evidence>
<reference evidence="1 2" key="1">
    <citation type="journal article" date="2018" name="PLoS Pathog.">
        <title>Evolution of structural diversity of trichothecenes, a family of toxins produced by plant pathogenic and entomopathogenic fungi.</title>
        <authorList>
            <person name="Proctor R.H."/>
            <person name="McCormick S.P."/>
            <person name="Kim H.S."/>
            <person name="Cardoza R.E."/>
            <person name="Stanley A.M."/>
            <person name="Lindo L."/>
            <person name="Kelly A."/>
            <person name="Brown D.W."/>
            <person name="Lee T."/>
            <person name="Vaughan M.M."/>
            <person name="Alexander N.J."/>
            <person name="Busman M."/>
            <person name="Gutierrez S."/>
        </authorList>
    </citation>
    <scope>NUCLEOTIDE SEQUENCE [LARGE SCALE GENOMIC DNA]</scope>
    <source>
        <strain evidence="1 2">IBT 40837</strain>
    </source>
</reference>
<evidence type="ECO:0008006" key="3">
    <source>
        <dbReference type="Google" id="ProtNLM"/>
    </source>
</evidence>
<dbReference type="OrthoDB" id="3257981at2759"/>
<keyword evidence="2" id="KW-1185">Reference proteome</keyword>
<comment type="caution">
    <text evidence="1">The sequence shown here is derived from an EMBL/GenBank/DDBJ whole genome shotgun (WGS) entry which is preliminary data.</text>
</comment>
<proteinExistence type="predicted"/>
<sequence length="226" mass="25988">MQGRKRESRCRLFQMPAEILADIVDLLADDKSALASLALVNSDCRYLARSCQFAEIHFDYSNRSQQLLLHLAKEALPETDLTTRTFPIGMCVRRVTFASRPECVIACHEELHNSIFSERASLYSQEQRDKLQREAKAHYIALRKISTLVITYAMPNLEVFTWEVPFSVDNNFLKELSRCPAQHIKLKRFKIDKPWLMEPPLTPALWPLRSLDLDVELAHGLGCRSA</sequence>
<gene>
    <name evidence="1" type="ORF">TARUN_8778</name>
</gene>
<accession>A0A395NBI6</accession>
<protein>
    <recommendedName>
        <fullName evidence="3">F-box domain-containing protein</fullName>
    </recommendedName>
</protein>
<name>A0A395NBI6_TRIAR</name>
<evidence type="ECO:0000313" key="1">
    <source>
        <dbReference type="EMBL" id="RFU73470.1"/>
    </source>
</evidence>
<dbReference type="Proteomes" id="UP000266272">
    <property type="component" value="Unassembled WGS sequence"/>
</dbReference>
<organism evidence="1 2">
    <name type="scientific">Trichoderma arundinaceum</name>
    <dbReference type="NCBI Taxonomy" id="490622"/>
    <lineage>
        <taxon>Eukaryota</taxon>
        <taxon>Fungi</taxon>
        <taxon>Dikarya</taxon>
        <taxon>Ascomycota</taxon>
        <taxon>Pezizomycotina</taxon>
        <taxon>Sordariomycetes</taxon>
        <taxon>Hypocreomycetidae</taxon>
        <taxon>Hypocreales</taxon>
        <taxon>Hypocreaceae</taxon>
        <taxon>Trichoderma</taxon>
    </lineage>
</organism>